<gene>
    <name evidence="1" type="ORF">HH216_14815</name>
</gene>
<accession>A0A7L5DPZ0</accession>
<keyword evidence="2" id="KW-1185">Reference proteome</keyword>
<sequence length="90" mass="10540">MSLRPQDATTIYSVGEISVSYKTNSNPKLAHVRASRDAYGIFRQYWSEQINWIEEFYLMCLNKQNEAIGIFRVSVGARPLPTWMQKSFFR</sequence>
<dbReference type="KEGG" id="srho:HH216_14815"/>
<reference evidence="1 2" key="1">
    <citation type="submission" date="2020-04" db="EMBL/GenBank/DDBJ databases">
        <title>Genome sequencing of novel species.</title>
        <authorList>
            <person name="Heo J."/>
            <person name="Kim S.-J."/>
            <person name="Kim J.-S."/>
            <person name="Hong S.-B."/>
            <person name="Kwon S.-W."/>
        </authorList>
    </citation>
    <scope>NUCLEOTIDE SEQUENCE [LARGE SCALE GENOMIC DNA]</scope>
    <source>
        <strain evidence="1 2">CJU-R4</strain>
    </source>
</reference>
<dbReference type="EMBL" id="CP051677">
    <property type="protein sequence ID" value="QJD79541.1"/>
    <property type="molecule type" value="Genomic_DNA"/>
</dbReference>
<proteinExistence type="predicted"/>
<dbReference type="Proteomes" id="UP000501128">
    <property type="component" value="Chromosome"/>
</dbReference>
<evidence type="ECO:0000313" key="2">
    <source>
        <dbReference type="Proteomes" id="UP000501128"/>
    </source>
</evidence>
<dbReference type="RefSeq" id="WP_169551505.1">
    <property type="nucleotide sequence ID" value="NZ_CP051677.1"/>
</dbReference>
<evidence type="ECO:0000313" key="1">
    <source>
        <dbReference type="EMBL" id="QJD79541.1"/>
    </source>
</evidence>
<organism evidence="1 2">
    <name type="scientific">Spirosoma rhododendri</name>
    <dbReference type="NCBI Taxonomy" id="2728024"/>
    <lineage>
        <taxon>Bacteria</taxon>
        <taxon>Pseudomonadati</taxon>
        <taxon>Bacteroidota</taxon>
        <taxon>Cytophagia</taxon>
        <taxon>Cytophagales</taxon>
        <taxon>Cytophagaceae</taxon>
        <taxon>Spirosoma</taxon>
    </lineage>
</organism>
<name>A0A7L5DPZ0_9BACT</name>
<dbReference type="AlphaFoldDB" id="A0A7L5DPZ0"/>
<protein>
    <submittedName>
        <fullName evidence="1">Uncharacterized protein</fullName>
    </submittedName>
</protein>